<organism evidence="1">
    <name type="scientific">Anguilla anguilla</name>
    <name type="common">European freshwater eel</name>
    <name type="synonym">Muraena anguilla</name>
    <dbReference type="NCBI Taxonomy" id="7936"/>
    <lineage>
        <taxon>Eukaryota</taxon>
        <taxon>Metazoa</taxon>
        <taxon>Chordata</taxon>
        <taxon>Craniata</taxon>
        <taxon>Vertebrata</taxon>
        <taxon>Euteleostomi</taxon>
        <taxon>Actinopterygii</taxon>
        <taxon>Neopterygii</taxon>
        <taxon>Teleostei</taxon>
        <taxon>Anguilliformes</taxon>
        <taxon>Anguillidae</taxon>
        <taxon>Anguilla</taxon>
    </lineage>
</organism>
<proteinExistence type="predicted"/>
<reference evidence="1" key="2">
    <citation type="journal article" date="2015" name="Fish Shellfish Immunol.">
        <title>Early steps in the European eel (Anguilla anguilla)-Vibrio vulnificus interaction in the gills: Role of the RtxA13 toxin.</title>
        <authorList>
            <person name="Callol A."/>
            <person name="Pajuelo D."/>
            <person name="Ebbesson L."/>
            <person name="Teles M."/>
            <person name="MacKenzie S."/>
            <person name="Amaro C."/>
        </authorList>
    </citation>
    <scope>NUCLEOTIDE SEQUENCE</scope>
</reference>
<evidence type="ECO:0000313" key="1">
    <source>
        <dbReference type="EMBL" id="JAH16104.1"/>
    </source>
</evidence>
<dbReference type="EMBL" id="GBXM01092473">
    <property type="protein sequence ID" value="JAH16104.1"/>
    <property type="molecule type" value="Transcribed_RNA"/>
</dbReference>
<dbReference type="AlphaFoldDB" id="A0A0E9QH44"/>
<reference evidence="1" key="1">
    <citation type="submission" date="2014-11" db="EMBL/GenBank/DDBJ databases">
        <authorList>
            <person name="Amaro Gonzalez C."/>
        </authorList>
    </citation>
    <scope>NUCLEOTIDE SEQUENCE</scope>
</reference>
<protein>
    <submittedName>
        <fullName evidence="1">Uncharacterized protein</fullName>
    </submittedName>
</protein>
<accession>A0A0E9QH44</accession>
<name>A0A0E9QH44_ANGAN</name>
<sequence>MGASYLSYKFMPCLAGVSKDASLIFVCLPDSLLAS</sequence>